<feature type="chain" id="PRO_5038690341" evidence="4">
    <location>
        <begin position="22"/>
        <end position="496"/>
    </location>
</feature>
<dbReference type="Pfam" id="PF08386">
    <property type="entry name" value="Abhydrolase_4"/>
    <property type="match status" value="1"/>
</dbReference>
<dbReference type="OrthoDB" id="3930934at2"/>
<dbReference type="GO" id="GO:0016787">
    <property type="term" value="F:hydrolase activity"/>
    <property type="evidence" value="ECO:0007669"/>
    <property type="project" value="UniProtKB-KW"/>
</dbReference>
<dbReference type="Proteomes" id="UP000318380">
    <property type="component" value="Unassembled WGS sequence"/>
</dbReference>
<reference evidence="7 8" key="1">
    <citation type="submission" date="2019-06" db="EMBL/GenBank/DDBJ databases">
        <title>Sequencing the genomes of 1000 actinobacteria strains.</title>
        <authorList>
            <person name="Klenk H.-P."/>
        </authorList>
    </citation>
    <scope>NUCLEOTIDE SEQUENCE [LARGE SCALE GENOMIC DNA]</scope>
    <source>
        <strain evidence="7 8">DSM 24683</strain>
    </source>
</reference>
<feature type="domain" description="Peptidase S33 tripeptidyl aminopeptidase-like C-terminal" evidence="6">
    <location>
        <begin position="400"/>
        <end position="493"/>
    </location>
</feature>
<evidence type="ECO:0000313" key="7">
    <source>
        <dbReference type="EMBL" id="TWD80527.1"/>
    </source>
</evidence>
<dbReference type="PANTHER" id="PTHR43248">
    <property type="entry name" value="2-SUCCINYL-6-HYDROXY-2,4-CYCLOHEXADIENE-1-CARBOXYLATE SYNTHASE"/>
    <property type="match status" value="1"/>
</dbReference>
<evidence type="ECO:0000256" key="1">
    <source>
        <dbReference type="ARBA" id="ARBA00010088"/>
    </source>
</evidence>
<proteinExistence type="inferred from homology"/>
<sequence>MKLLIAPIVAGLLAVPLTVPLAVPAAAEEAKIRWHQCQRDAEDTEGAELDQAGAECGELDVPLDYRRPDGRKITLSMSRLPATGDRIGTMLLNDGGPGGPGLGMPLRLRPAMREAGTRYDLIGLDPRFVGRSTPLDCKVPQAGWPWSAGSDRASFDRAARLQASMAARCTENAAEYLPHASTRETARDLDRVRSALGERKISYLGYSYGTYLGAVYAEMFPARVDRMVLDGPLDPATYGAGMLRNAGPVNEAALRAWATWAGARHSSYGLGRTADEVLRTVRSIQRVAAERGLRVGEHTLDDGVVPVLLFASLGDDRDPARAHLAGTVRTLLAATRGPVEAGEELAGLLALLLTPALSQMVSGQLAIACADRAVSRDLRTYWRDIQRHRQDEPVFGSLTRAPSPCAFWPTAPKEQPTRVDTKVPALIVAADGDPRTPYANAAQLQRALRGSSVLTVTDARKHGLFGEYGNDCVDSSVVAYLASGDLPARPVVCARS</sequence>
<dbReference type="InterPro" id="IPR029058">
    <property type="entry name" value="AB_hydrolase_fold"/>
</dbReference>
<dbReference type="InterPro" id="IPR013595">
    <property type="entry name" value="Pept_S33_TAP-like_C"/>
</dbReference>
<evidence type="ECO:0000259" key="6">
    <source>
        <dbReference type="Pfam" id="PF08386"/>
    </source>
</evidence>
<dbReference type="Pfam" id="PF00561">
    <property type="entry name" value="Abhydrolase_1"/>
    <property type="match status" value="1"/>
</dbReference>
<evidence type="ECO:0000256" key="4">
    <source>
        <dbReference type="SAM" id="SignalP"/>
    </source>
</evidence>
<comment type="similarity">
    <text evidence="1">Belongs to the peptidase S33 family.</text>
</comment>
<protein>
    <submittedName>
        <fullName evidence="7">Alpha/beta hydrolase family protein</fullName>
    </submittedName>
</protein>
<feature type="signal peptide" evidence="4">
    <location>
        <begin position="1"/>
        <end position="21"/>
    </location>
</feature>
<evidence type="ECO:0000256" key="3">
    <source>
        <dbReference type="ARBA" id="ARBA00022801"/>
    </source>
</evidence>
<dbReference type="PANTHER" id="PTHR43248:SF29">
    <property type="entry name" value="TRIPEPTIDYL AMINOPEPTIDASE"/>
    <property type="match status" value="1"/>
</dbReference>
<accession>A0A561BNU2</accession>
<keyword evidence="3 7" id="KW-0378">Hydrolase</keyword>
<comment type="caution">
    <text evidence="7">The sequence shown here is derived from an EMBL/GenBank/DDBJ whole genome shotgun (WGS) entry which is preliminary data.</text>
</comment>
<evidence type="ECO:0000259" key="5">
    <source>
        <dbReference type="Pfam" id="PF00561"/>
    </source>
</evidence>
<keyword evidence="8" id="KW-1185">Reference proteome</keyword>
<feature type="domain" description="AB hydrolase-1" evidence="5">
    <location>
        <begin position="89"/>
        <end position="236"/>
    </location>
</feature>
<evidence type="ECO:0000313" key="8">
    <source>
        <dbReference type="Proteomes" id="UP000318380"/>
    </source>
</evidence>
<name>A0A561BNU2_9ACTN</name>
<dbReference type="SUPFAM" id="SSF53474">
    <property type="entry name" value="alpha/beta-Hydrolases"/>
    <property type="match status" value="1"/>
</dbReference>
<organism evidence="7 8">
    <name type="scientific">Kribbella amoyensis</name>
    <dbReference type="NCBI Taxonomy" id="996641"/>
    <lineage>
        <taxon>Bacteria</taxon>
        <taxon>Bacillati</taxon>
        <taxon>Actinomycetota</taxon>
        <taxon>Actinomycetes</taxon>
        <taxon>Propionibacteriales</taxon>
        <taxon>Kribbellaceae</taxon>
        <taxon>Kribbella</taxon>
    </lineage>
</organism>
<evidence type="ECO:0000256" key="2">
    <source>
        <dbReference type="ARBA" id="ARBA00022729"/>
    </source>
</evidence>
<dbReference type="Gene3D" id="3.40.50.1820">
    <property type="entry name" value="alpha/beta hydrolase"/>
    <property type="match status" value="1"/>
</dbReference>
<dbReference type="AlphaFoldDB" id="A0A561BNU2"/>
<dbReference type="RefSeq" id="WP_145804580.1">
    <property type="nucleotide sequence ID" value="NZ_VIVK01000001.1"/>
</dbReference>
<keyword evidence="2 4" id="KW-0732">Signal</keyword>
<dbReference type="EMBL" id="VIVK01000001">
    <property type="protein sequence ID" value="TWD80527.1"/>
    <property type="molecule type" value="Genomic_DNA"/>
</dbReference>
<gene>
    <name evidence="7" type="ORF">FB561_1607</name>
</gene>
<dbReference type="InterPro" id="IPR000073">
    <property type="entry name" value="AB_hydrolase_1"/>
</dbReference>
<dbReference type="InterPro" id="IPR051601">
    <property type="entry name" value="Serine_prot/Carboxylest_S33"/>
</dbReference>